<feature type="transmembrane region" description="Helical" evidence="6">
    <location>
        <begin position="136"/>
        <end position="163"/>
    </location>
</feature>
<dbReference type="Pfam" id="PF03631">
    <property type="entry name" value="Virul_fac_BrkB"/>
    <property type="match status" value="1"/>
</dbReference>
<evidence type="ECO:0000256" key="5">
    <source>
        <dbReference type="ARBA" id="ARBA00023136"/>
    </source>
</evidence>
<dbReference type="GO" id="GO:0005886">
    <property type="term" value="C:plasma membrane"/>
    <property type="evidence" value="ECO:0007669"/>
    <property type="project" value="UniProtKB-SubCell"/>
</dbReference>
<proteinExistence type="predicted"/>
<evidence type="ECO:0000313" key="9">
    <source>
        <dbReference type="Proteomes" id="UP000065511"/>
    </source>
</evidence>
<dbReference type="EMBL" id="CP013614">
    <property type="protein sequence ID" value="ALS03181.1"/>
    <property type="molecule type" value="Genomic_DNA"/>
</dbReference>
<name>A0A0S3KFV8_9ENTE</name>
<evidence type="ECO:0000313" key="7">
    <source>
        <dbReference type="EMBL" id="ALS03181.1"/>
    </source>
</evidence>
<dbReference type="OrthoDB" id="9775903at2"/>
<dbReference type="EMBL" id="JXLC01000023">
    <property type="protein sequence ID" value="OJG89331.1"/>
    <property type="molecule type" value="Genomic_DNA"/>
</dbReference>
<keyword evidence="5 6" id="KW-0472">Membrane</keyword>
<gene>
    <name evidence="7" type="ORF">ATZ33_17915</name>
    <name evidence="8" type="ORF">RV15_GL001638</name>
</gene>
<keyword evidence="2" id="KW-1003">Cell membrane</keyword>
<dbReference type="KEGG" id="ess:ATZ33_17915"/>
<sequence length="304" mass="34060">MKLMDKVKSNEKLMRFIETTQHRMIDSEIGNTSVVVAYYLLLSLFPLLIAVGNILPYLHIDPNDVLPYIAEAIPKAIFNDLKPAIQSLLTQRSGSLLSISALAALWSASQSINALQTAMNKAFGVEQRKNFIIVRLMSLFVILLFLTAIVGVVGVLGLGKTILDLLQPVLHFSTDFIDTFQALKWPITTLVLLVIMCLIYRVVPNAKLTFRSIIPGAIFATIGWMLLSQVFGLYIKYFSSKIASYQIIGSFIVLMLWLNFAATIIILGGIINAVVKEYISNEKIQHRYGLLNRLIDKIKEKLKK</sequence>
<reference evidence="8 10" key="1">
    <citation type="submission" date="2014-12" db="EMBL/GenBank/DDBJ databases">
        <title>Draft genome sequences of 29 type strains of Enterococci.</title>
        <authorList>
            <person name="Zhong Z."/>
            <person name="Sun Z."/>
            <person name="Liu W."/>
            <person name="Zhang W."/>
            <person name="Zhang H."/>
        </authorList>
    </citation>
    <scope>NUCLEOTIDE SEQUENCE [LARGE SCALE GENOMIC DNA]</scope>
    <source>
        <strain evidence="8 10">DSM 22801</strain>
    </source>
</reference>
<organism evidence="8 10">
    <name type="scientific">Enterococcus silesiacus</name>
    <dbReference type="NCBI Taxonomy" id="332949"/>
    <lineage>
        <taxon>Bacteria</taxon>
        <taxon>Bacillati</taxon>
        <taxon>Bacillota</taxon>
        <taxon>Bacilli</taxon>
        <taxon>Lactobacillales</taxon>
        <taxon>Enterococcaceae</taxon>
        <taxon>Enterococcus</taxon>
    </lineage>
</organism>
<dbReference type="PIRSF" id="PIRSF035875">
    <property type="entry name" value="RNase_BN"/>
    <property type="match status" value="1"/>
</dbReference>
<evidence type="ECO:0000256" key="4">
    <source>
        <dbReference type="ARBA" id="ARBA00022989"/>
    </source>
</evidence>
<accession>A0A0S3KFV8</accession>
<feature type="transmembrane region" description="Helical" evidence="6">
    <location>
        <begin position="247"/>
        <end position="275"/>
    </location>
</feature>
<keyword evidence="9" id="KW-1185">Reference proteome</keyword>
<dbReference type="InterPro" id="IPR017039">
    <property type="entry name" value="Virul_fac_BrkB"/>
</dbReference>
<protein>
    <submittedName>
        <fullName evidence="7">Ribonuclease BN</fullName>
    </submittedName>
    <submittedName>
        <fullName evidence="8">YihY family inner membrane protein</fullName>
    </submittedName>
</protein>
<evidence type="ECO:0000313" key="10">
    <source>
        <dbReference type="Proteomes" id="UP000183039"/>
    </source>
</evidence>
<feature type="transmembrane region" description="Helical" evidence="6">
    <location>
        <begin position="96"/>
        <end position="115"/>
    </location>
</feature>
<dbReference type="Proteomes" id="UP000065511">
    <property type="component" value="Chromosome"/>
</dbReference>
<evidence type="ECO:0000256" key="1">
    <source>
        <dbReference type="ARBA" id="ARBA00004651"/>
    </source>
</evidence>
<evidence type="ECO:0000256" key="6">
    <source>
        <dbReference type="SAM" id="Phobius"/>
    </source>
</evidence>
<evidence type="ECO:0000256" key="3">
    <source>
        <dbReference type="ARBA" id="ARBA00022692"/>
    </source>
</evidence>
<evidence type="ECO:0000256" key="2">
    <source>
        <dbReference type="ARBA" id="ARBA00022475"/>
    </source>
</evidence>
<keyword evidence="4 6" id="KW-1133">Transmembrane helix</keyword>
<reference evidence="7 9" key="2">
    <citation type="submission" date="2015-12" db="EMBL/GenBank/DDBJ databases">
        <authorList>
            <person name="Lauer A."/>
            <person name="Humrighouse B."/>
            <person name="Loparev V."/>
            <person name="Shewmaker P.L."/>
            <person name="Whitney A.M."/>
            <person name="McLaughlin R.W."/>
        </authorList>
    </citation>
    <scope>NUCLEOTIDE SEQUENCE [LARGE SCALE GENOMIC DNA]</scope>
    <source>
        <strain evidence="7 9">LMG 23085</strain>
    </source>
</reference>
<feature type="transmembrane region" description="Helical" evidence="6">
    <location>
        <begin position="183"/>
        <end position="203"/>
    </location>
</feature>
<comment type="subcellular location">
    <subcellularLocation>
        <location evidence="1">Cell membrane</location>
        <topology evidence="1">Multi-pass membrane protein</topology>
    </subcellularLocation>
</comment>
<keyword evidence="3 6" id="KW-0812">Transmembrane</keyword>
<feature type="transmembrane region" description="Helical" evidence="6">
    <location>
        <begin position="36"/>
        <end position="58"/>
    </location>
</feature>
<dbReference type="AlphaFoldDB" id="A0A0S3KFV8"/>
<dbReference type="Proteomes" id="UP000183039">
    <property type="component" value="Unassembled WGS sequence"/>
</dbReference>
<dbReference type="PANTHER" id="PTHR30213:SF0">
    <property type="entry name" value="UPF0761 MEMBRANE PROTEIN YIHY"/>
    <property type="match status" value="1"/>
</dbReference>
<feature type="transmembrane region" description="Helical" evidence="6">
    <location>
        <begin position="215"/>
        <end position="235"/>
    </location>
</feature>
<dbReference type="PANTHER" id="PTHR30213">
    <property type="entry name" value="INNER MEMBRANE PROTEIN YHJD"/>
    <property type="match status" value="1"/>
</dbReference>
<dbReference type="NCBIfam" id="TIGR00765">
    <property type="entry name" value="yihY_not_rbn"/>
    <property type="match status" value="1"/>
</dbReference>
<dbReference type="RefSeq" id="WP_071878638.1">
    <property type="nucleotide sequence ID" value="NZ_JXLC01000023.1"/>
</dbReference>
<evidence type="ECO:0000313" key="8">
    <source>
        <dbReference type="EMBL" id="OJG89331.1"/>
    </source>
</evidence>